<protein>
    <submittedName>
        <fullName evidence="2">DUF4221 family protein</fullName>
    </submittedName>
</protein>
<evidence type="ECO:0000313" key="2">
    <source>
        <dbReference type="EMBL" id="WEK35466.1"/>
    </source>
</evidence>
<accession>A0AAJ6BHR0</accession>
<evidence type="ECO:0000256" key="1">
    <source>
        <dbReference type="SAM" id="SignalP"/>
    </source>
</evidence>
<feature type="chain" id="PRO_5042544725" evidence="1">
    <location>
        <begin position="35"/>
        <end position="412"/>
    </location>
</feature>
<keyword evidence="1" id="KW-0732">Signal</keyword>
<gene>
    <name evidence="2" type="ORF">P0Y53_23490</name>
</gene>
<dbReference type="Proteomes" id="UP001220610">
    <property type="component" value="Chromosome"/>
</dbReference>
<organism evidence="2 3">
    <name type="scientific">Candidatus Pseudobacter hemicellulosilyticus</name>
    <dbReference type="NCBI Taxonomy" id="3121375"/>
    <lineage>
        <taxon>Bacteria</taxon>
        <taxon>Pseudomonadati</taxon>
        <taxon>Bacteroidota</taxon>
        <taxon>Chitinophagia</taxon>
        <taxon>Chitinophagales</taxon>
        <taxon>Chitinophagaceae</taxon>
        <taxon>Pseudobacter</taxon>
    </lineage>
</organism>
<proteinExistence type="predicted"/>
<dbReference type="EMBL" id="CP119311">
    <property type="protein sequence ID" value="WEK35466.1"/>
    <property type="molecule type" value="Genomic_DNA"/>
</dbReference>
<dbReference type="InterPro" id="IPR025316">
    <property type="entry name" value="DUF4221"/>
</dbReference>
<name>A0AAJ6BHR0_9BACT</name>
<evidence type="ECO:0000313" key="3">
    <source>
        <dbReference type="Proteomes" id="UP001220610"/>
    </source>
</evidence>
<sequence>MERIPARKTKYFLLKTIRKSMLLLLISLCLFSHYHCQQSPATVRSSFVYQPPLYSNIALQTKPDSIHFALDGRTSNAISSFNYFLDKGKPFIFFYDRATKSLLFYNFNNRSIVQKVPIKAWLFKEKFDKPVIYVINFDSIFITSKTKLFLLDSSGKTKKIMEQYSDDSKFIISDNECPAYIKDSLLLVGNAPNVKETSLPAHQKWRVITAFNLSNSQKTQYYELPTIYQSALYGYSYLNYSYCFNDRKNIVFSFAADTNIYETDLASYHKAYNAQSKLQKEVIHPISKSDIQEGKSYTEYSLQDSYGGIHFDPYHKRYLRLFKQKVPSLANVYKNRIRKRSIIIFDKSFRIIGESDVDDSFAFSTIFFTQDGKIYARVNGQDETTLHFARLDYVQQHPDSTPQLTQSAIQAK</sequence>
<feature type="signal peptide" evidence="1">
    <location>
        <begin position="1"/>
        <end position="34"/>
    </location>
</feature>
<reference evidence="2" key="1">
    <citation type="submission" date="2023-03" db="EMBL/GenBank/DDBJ databases">
        <title>Andean soil-derived lignocellulolytic bacterial consortium as a source of novel taxa and putative plastic-active enzymes.</title>
        <authorList>
            <person name="Diaz-Garcia L."/>
            <person name="Chuvochina M."/>
            <person name="Feuerriegel G."/>
            <person name="Bunk B."/>
            <person name="Sproer C."/>
            <person name="Streit W.R."/>
            <person name="Rodriguez L.M."/>
            <person name="Overmann J."/>
            <person name="Jimenez D.J."/>
        </authorList>
    </citation>
    <scope>NUCLEOTIDE SEQUENCE</scope>
    <source>
        <strain evidence="2">MAG 7</strain>
    </source>
</reference>
<dbReference type="AlphaFoldDB" id="A0AAJ6BHR0"/>
<dbReference type="Pfam" id="PF13970">
    <property type="entry name" value="DUF4221"/>
    <property type="match status" value="1"/>
</dbReference>